<dbReference type="OrthoDB" id="9930093at2"/>
<proteinExistence type="predicted"/>
<dbReference type="EMBL" id="FZPH01000020">
    <property type="protein sequence ID" value="SNT65199.1"/>
    <property type="molecule type" value="Genomic_DNA"/>
</dbReference>
<keyword evidence="2" id="KW-1185">Reference proteome</keyword>
<dbReference type="RefSeq" id="WP_144022905.1">
    <property type="nucleotide sequence ID" value="NZ_FZPH01000020.1"/>
</dbReference>
<dbReference type="AlphaFoldDB" id="A0A239PFM5"/>
<dbReference type="Proteomes" id="UP000198362">
    <property type="component" value="Unassembled WGS sequence"/>
</dbReference>
<gene>
    <name evidence="1" type="ORF">SAMN05421812_120124</name>
</gene>
<protein>
    <submittedName>
        <fullName evidence="1">Uncharacterized protein</fullName>
    </submittedName>
</protein>
<name>A0A239PFM5_9ACTN</name>
<reference evidence="1 2" key="1">
    <citation type="submission" date="2017-06" db="EMBL/GenBank/DDBJ databases">
        <authorList>
            <person name="Kim H.J."/>
            <person name="Triplett B.A."/>
        </authorList>
    </citation>
    <scope>NUCLEOTIDE SEQUENCE [LARGE SCALE GENOMIC DNA]</scope>
    <source>
        <strain evidence="1 2">CGMCC 4.5593</strain>
    </source>
</reference>
<sequence length="75" mass="8038">MSGGYIEIAVSEVHAARNSMRDALIALYDALESGEAMDPAFRRLIYSEILGAREEAAVLTALLVNAKPDASSAKR</sequence>
<accession>A0A239PFM5</accession>
<evidence type="ECO:0000313" key="2">
    <source>
        <dbReference type="Proteomes" id="UP000198362"/>
    </source>
</evidence>
<organism evidence="1 2">
    <name type="scientific">Asanoa hainanensis</name>
    <dbReference type="NCBI Taxonomy" id="560556"/>
    <lineage>
        <taxon>Bacteria</taxon>
        <taxon>Bacillati</taxon>
        <taxon>Actinomycetota</taxon>
        <taxon>Actinomycetes</taxon>
        <taxon>Micromonosporales</taxon>
        <taxon>Micromonosporaceae</taxon>
        <taxon>Asanoa</taxon>
    </lineage>
</organism>
<evidence type="ECO:0000313" key="1">
    <source>
        <dbReference type="EMBL" id="SNT65199.1"/>
    </source>
</evidence>